<dbReference type="Proteomes" id="UP001152803">
    <property type="component" value="Unassembled WGS sequence"/>
</dbReference>
<keyword evidence="3" id="KW-1185">Reference proteome</keyword>
<proteinExistence type="predicted"/>
<comment type="caution">
    <text evidence="2">The sequence shown here is derived from an EMBL/GenBank/DDBJ whole genome shotgun (WGS) entry which is preliminary data.</text>
</comment>
<dbReference type="AlphaFoldDB" id="A0A9Q1DLX0"/>
<evidence type="ECO:0000256" key="1">
    <source>
        <dbReference type="SAM" id="MobiDB-lite"/>
    </source>
</evidence>
<sequence length="78" mass="8673">MDVFTLPLISNPPNVLISQPAPSRLAYVATILCWRQQINFTFEKAKETRWAISSSTGVTQENSARDLDPAGYAQTDMV</sequence>
<name>A0A9Q1DLX0_CONCO</name>
<organism evidence="2 3">
    <name type="scientific">Conger conger</name>
    <name type="common">Conger eel</name>
    <name type="synonym">Muraena conger</name>
    <dbReference type="NCBI Taxonomy" id="82655"/>
    <lineage>
        <taxon>Eukaryota</taxon>
        <taxon>Metazoa</taxon>
        <taxon>Chordata</taxon>
        <taxon>Craniata</taxon>
        <taxon>Vertebrata</taxon>
        <taxon>Euteleostomi</taxon>
        <taxon>Actinopterygii</taxon>
        <taxon>Neopterygii</taxon>
        <taxon>Teleostei</taxon>
        <taxon>Anguilliformes</taxon>
        <taxon>Congridae</taxon>
        <taxon>Conger</taxon>
    </lineage>
</organism>
<gene>
    <name evidence="2" type="ORF">COCON_G00094960</name>
</gene>
<feature type="region of interest" description="Disordered" evidence="1">
    <location>
        <begin position="54"/>
        <end position="78"/>
    </location>
</feature>
<protein>
    <submittedName>
        <fullName evidence="2">Uncharacterized protein</fullName>
    </submittedName>
</protein>
<evidence type="ECO:0000313" key="3">
    <source>
        <dbReference type="Proteomes" id="UP001152803"/>
    </source>
</evidence>
<dbReference type="EMBL" id="JAFJMO010000006">
    <property type="protein sequence ID" value="KAJ8274871.1"/>
    <property type="molecule type" value="Genomic_DNA"/>
</dbReference>
<reference evidence="2" key="1">
    <citation type="journal article" date="2023" name="Science">
        <title>Genome structures resolve the early diversification of teleost fishes.</title>
        <authorList>
            <person name="Parey E."/>
            <person name="Louis A."/>
            <person name="Montfort J."/>
            <person name="Bouchez O."/>
            <person name="Roques C."/>
            <person name="Iampietro C."/>
            <person name="Lluch J."/>
            <person name="Castinel A."/>
            <person name="Donnadieu C."/>
            <person name="Desvignes T."/>
            <person name="Floi Bucao C."/>
            <person name="Jouanno E."/>
            <person name="Wen M."/>
            <person name="Mejri S."/>
            <person name="Dirks R."/>
            <person name="Jansen H."/>
            <person name="Henkel C."/>
            <person name="Chen W.J."/>
            <person name="Zahm M."/>
            <person name="Cabau C."/>
            <person name="Klopp C."/>
            <person name="Thompson A.W."/>
            <person name="Robinson-Rechavi M."/>
            <person name="Braasch I."/>
            <person name="Lecointre G."/>
            <person name="Bobe J."/>
            <person name="Postlethwait J.H."/>
            <person name="Berthelot C."/>
            <person name="Roest Crollius H."/>
            <person name="Guiguen Y."/>
        </authorList>
    </citation>
    <scope>NUCLEOTIDE SEQUENCE</scope>
    <source>
        <strain evidence="2">Concon-B</strain>
    </source>
</reference>
<accession>A0A9Q1DLX0</accession>
<evidence type="ECO:0000313" key="2">
    <source>
        <dbReference type="EMBL" id="KAJ8274871.1"/>
    </source>
</evidence>